<keyword evidence="3" id="KW-1185">Reference proteome</keyword>
<proteinExistence type="predicted"/>
<comment type="caution">
    <text evidence="2">The sequence shown here is derived from an EMBL/GenBank/DDBJ whole genome shotgun (WGS) entry which is preliminary data.</text>
</comment>
<gene>
    <name evidence="2" type="ORF">NDU88_007767</name>
</gene>
<sequence>MFEARFYFTVVTSCAGGDSGGIARTGPHCGGGQSPCLPPTPAGARLALNRLRASHTRRDSLEAVAAASRTPAGTCRSSVRLIFSQRIIFHAFLRQEERGSELEAGRRGSPSAPSGLQKLGDSVHEVYVLKCADSMRE</sequence>
<dbReference type="AlphaFoldDB" id="A0AAV7NXH5"/>
<feature type="region of interest" description="Disordered" evidence="1">
    <location>
        <begin position="99"/>
        <end position="118"/>
    </location>
</feature>
<accession>A0AAV7NXH5</accession>
<name>A0AAV7NXH5_PLEWA</name>
<dbReference type="Proteomes" id="UP001066276">
    <property type="component" value="Chromosome 8"/>
</dbReference>
<reference evidence="2" key="1">
    <citation type="journal article" date="2022" name="bioRxiv">
        <title>Sequencing and chromosome-scale assembly of the giantPleurodeles waltlgenome.</title>
        <authorList>
            <person name="Brown T."/>
            <person name="Elewa A."/>
            <person name="Iarovenko S."/>
            <person name="Subramanian E."/>
            <person name="Araus A.J."/>
            <person name="Petzold A."/>
            <person name="Susuki M."/>
            <person name="Suzuki K.-i.T."/>
            <person name="Hayashi T."/>
            <person name="Toyoda A."/>
            <person name="Oliveira C."/>
            <person name="Osipova E."/>
            <person name="Leigh N.D."/>
            <person name="Simon A."/>
            <person name="Yun M.H."/>
        </authorList>
    </citation>
    <scope>NUCLEOTIDE SEQUENCE</scope>
    <source>
        <strain evidence="2">20211129_DDA</strain>
        <tissue evidence="2">Liver</tissue>
    </source>
</reference>
<evidence type="ECO:0000313" key="3">
    <source>
        <dbReference type="Proteomes" id="UP001066276"/>
    </source>
</evidence>
<protein>
    <submittedName>
        <fullName evidence="2">Uncharacterized protein</fullName>
    </submittedName>
</protein>
<evidence type="ECO:0000256" key="1">
    <source>
        <dbReference type="SAM" id="MobiDB-lite"/>
    </source>
</evidence>
<organism evidence="2 3">
    <name type="scientific">Pleurodeles waltl</name>
    <name type="common">Iberian ribbed newt</name>
    <dbReference type="NCBI Taxonomy" id="8319"/>
    <lineage>
        <taxon>Eukaryota</taxon>
        <taxon>Metazoa</taxon>
        <taxon>Chordata</taxon>
        <taxon>Craniata</taxon>
        <taxon>Vertebrata</taxon>
        <taxon>Euteleostomi</taxon>
        <taxon>Amphibia</taxon>
        <taxon>Batrachia</taxon>
        <taxon>Caudata</taxon>
        <taxon>Salamandroidea</taxon>
        <taxon>Salamandridae</taxon>
        <taxon>Pleurodelinae</taxon>
        <taxon>Pleurodeles</taxon>
    </lineage>
</organism>
<dbReference type="EMBL" id="JANPWB010000012">
    <property type="protein sequence ID" value="KAJ1119582.1"/>
    <property type="molecule type" value="Genomic_DNA"/>
</dbReference>
<evidence type="ECO:0000313" key="2">
    <source>
        <dbReference type="EMBL" id="KAJ1119582.1"/>
    </source>
</evidence>